<proteinExistence type="predicted"/>
<dbReference type="SMART" id="SM00064">
    <property type="entry name" value="FYVE"/>
    <property type="match status" value="1"/>
</dbReference>
<evidence type="ECO:0000259" key="11">
    <source>
        <dbReference type="PROSITE" id="PS50178"/>
    </source>
</evidence>
<dbReference type="AlphaFoldDB" id="A0A0N5AQC4"/>
<keyword evidence="9" id="KW-0175">Coiled coil</keyword>
<evidence type="ECO:0000256" key="9">
    <source>
        <dbReference type="SAM" id="Coils"/>
    </source>
</evidence>
<comment type="subcellular location">
    <subcellularLocation>
        <location evidence="1">Cytoplasm</location>
    </subcellularLocation>
</comment>
<dbReference type="InterPro" id="IPR013083">
    <property type="entry name" value="Znf_RING/FYVE/PHD"/>
</dbReference>
<reference evidence="14" key="1">
    <citation type="submission" date="2017-02" db="UniProtKB">
        <authorList>
            <consortium name="WormBaseParasite"/>
        </authorList>
    </citation>
    <scope>IDENTIFICATION</scope>
</reference>
<evidence type="ECO:0000256" key="2">
    <source>
        <dbReference type="ARBA" id="ARBA00015450"/>
    </source>
</evidence>
<dbReference type="GO" id="GO:0032456">
    <property type="term" value="P:endocytic recycling"/>
    <property type="evidence" value="ECO:0007669"/>
    <property type="project" value="TreeGrafter"/>
</dbReference>
<protein>
    <recommendedName>
        <fullName evidence="2">Hepatocyte growth factor-regulated tyrosine kinase substrate</fullName>
    </recommendedName>
</protein>
<evidence type="ECO:0000256" key="8">
    <source>
        <dbReference type="PROSITE-ProRule" id="PRU00091"/>
    </source>
</evidence>
<evidence type="ECO:0000313" key="13">
    <source>
        <dbReference type="Proteomes" id="UP000046393"/>
    </source>
</evidence>
<dbReference type="GO" id="GO:0035091">
    <property type="term" value="F:phosphatidylinositol binding"/>
    <property type="evidence" value="ECO:0007669"/>
    <property type="project" value="InterPro"/>
</dbReference>
<dbReference type="Gene3D" id="3.30.40.10">
    <property type="entry name" value="Zinc/RING finger domain, C3HC4 (zinc finger)"/>
    <property type="match status" value="1"/>
</dbReference>
<evidence type="ECO:0000259" key="12">
    <source>
        <dbReference type="PROSITE" id="PS50179"/>
    </source>
</evidence>
<dbReference type="STRING" id="451379.A0A0N5AQC4"/>
<dbReference type="Gene3D" id="1.20.5.1940">
    <property type="match status" value="1"/>
</dbReference>
<dbReference type="PANTHER" id="PTHR46275:SF1">
    <property type="entry name" value="HEPATOCYTE GROWTH FACTOR-REGULATED TYROSINE KINASE SUBSTRATE"/>
    <property type="match status" value="1"/>
</dbReference>
<dbReference type="InterPro" id="IPR008942">
    <property type="entry name" value="ENTH_VHS"/>
</dbReference>
<evidence type="ECO:0000256" key="1">
    <source>
        <dbReference type="ARBA" id="ARBA00004496"/>
    </source>
</evidence>
<dbReference type="InterPro" id="IPR011011">
    <property type="entry name" value="Znf_FYVE_PHD"/>
</dbReference>
<evidence type="ECO:0000256" key="10">
    <source>
        <dbReference type="SAM" id="MobiDB-lite"/>
    </source>
</evidence>
<feature type="region of interest" description="Disordered" evidence="10">
    <location>
        <begin position="241"/>
        <end position="268"/>
    </location>
</feature>
<dbReference type="SUPFAM" id="SSF57903">
    <property type="entry name" value="FYVE/PHD zinc finger"/>
    <property type="match status" value="1"/>
</dbReference>
<dbReference type="PROSITE" id="PS50178">
    <property type="entry name" value="ZF_FYVE"/>
    <property type="match status" value="1"/>
</dbReference>
<evidence type="ECO:0000256" key="6">
    <source>
        <dbReference type="ARBA" id="ARBA00022771"/>
    </source>
</evidence>
<dbReference type="PROSITE" id="PS50179">
    <property type="entry name" value="VHS"/>
    <property type="match status" value="1"/>
</dbReference>
<keyword evidence="4" id="KW-0597">Phosphoprotein</keyword>
<evidence type="ECO:0000256" key="5">
    <source>
        <dbReference type="ARBA" id="ARBA00022723"/>
    </source>
</evidence>
<accession>A0A0N5AQC4</accession>
<dbReference type="Gene3D" id="1.25.40.90">
    <property type="match status" value="1"/>
</dbReference>
<dbReference type="SMART" id="SM00288">
    <property type="entry name" value="VHS"/>
    <property type="match status" value="1"/>
</dbReference>
<keyword evidence="13" id="KW-1185">Reference proteome</keyword>
<dbReference type="InterPro" id="IPR017455">
    <property type="entry name" value="Znf_FYVE-rel"/>
</dbReference>
<dbReference type="PIRSF" id="PIRSF036956">
    <property type="entry name" value="Hrs_Vps27"/>
    <property type="match status" value="1"/>
</dbReference>
<name>A0A0N5AQC4_9BILA</name>
<dbReference type="InterPro" id="IPR024641">
    <property type="entry name" value="HRS_helical"/>
</dbReference>
<feature type="compositionally biased region" description="Low complexity" evidence="10">
    <location>
        <begin position="735"/>
        <end position="753"/>
    </location>
</feature>
<dbReference type="GO" id="GO:0043130">
    <property type="term" value="F:ubiquitin binding"/>
    <property type="evidence" value="ECO:0007669"/>
    <property type="project" value="InterPro"/>
</dbReference>
<feature type="coiled-coil region" evidence="9">
    <location>
        <begin position="549"/>
        <end position="585"/>
    </location>
</feature>
<dbReference type="Pfam" id="PF01363">
    <property type="entry name" value="FYVE"/>
    <property type="match status" value="1"/>
</dbReference>
<dbReference type="SUPFAM" id="SSF48464">
    <property type="entry name" value="ENTH/VHS domain"/>
    <property type="match status" value="1"/>
</dbReference>
<feature type="region of interest" description="Disordered" evidence="10">
    <location>
        <begin position="726"/>
        <end position="753"/>
    </location>
</feature>
<evidence type="ECO:0000256" key="7">
    <source>
        <dbReference type="ARBA" id="ARBA00022833"/>
    </source>
</evidence>
<keyword evidence="3" id="KW-0963">Cytoplasm</keyword>
<dbReference type="FunFam" id="3.30.40.10:FF:000028">
    <property type="entry name" value="Putative hepatocyte growth factor-regulated tyrosine kinase substrate"/>
    <property type="match status" value="1"/>
</dbReference>
<organism evidence="13 14">
    <name type="scientific">Syphacia muris</name>
    <dbReference type="NCBI Taxonomy" id="451379"/>
    <lineage>
        <taxon>Eukaryota</taxon>
        <taxon>Metazoa</taxon>
        <taxon>Ecdysozoa</taxon>
        <taxon>Nematoda</taxon>
        <taxon>Chromadorea</taxon>
        <taxon>Rhabditida</taxon>
        <taxon>Spirurina</taxon>
        <taxon>Oxyuridomorpha</taxon>
        <taxon>Oxyuroidea</taxon>
        <taxon>Oxyuridae</taxon>
        <taxon>Syphacia</taxon>
    </lineage>
</organism>
<dbReference type="GO" id="GO:0008270">
    <property type="term" value="F:zinc ion binding"/>
    <property type="evidence" value="ECO:0007669"/>
    <property type="project" value="UniProtKB-KW"/>
</dbReference>
<evidence type="ECO:0000256" key="4">
    <source>
        <dbReference type="ARBA" id="ARBA00022553"/>
    </source>
</evidence>
<dbReference type="CDD" id="cd15720">
    <property type="entry name" value="FYVE_Hrs"/>
    <property type="match status" value="1"/>
</dbReference>
<feature type="domain" description="VHS" evidence="12">
    <location>
        <begin position="12"/>
        <end position="151"/>
    </location>
</feature>
<dbReference type="Pfam" id="PF12210">
    <property type="entry name" value="Hrs_helical"/>
    <property type="match status" value="1"/>
</dbReference>
<feature type="region of interest" description="Disordered" evidence="10">
    <location>
        <begin position="404"/>
        <end position="423"/>
    </location>
</feature>
<dbReference type="Pfam" id="PF00790">
    <property type="entry name" value="VHS"/>
    <property type="match status" value="1"/>
</dbReference>
<evidence type="ECO:0000313" key="14">
    <source>
        <dbReference type="WBParaSite" id="SMUV_0000688001-mRNA-1"/>
    </source>
</evidence>
<dbReference type="GO" id="GO:0031623">
    <property type="term" value="P:receptor internalization"/>
    <property type="evidence" value="ECO:0007669"/>
    <property type="project" value="TreeGrafter"/>
</dbReference>
<dbReference type="PANTHER" id="PTHR46275">
    <property type="entry name" value="HEPATOCYTE GROWTH FACTOR-REGULATED TYROSINE KINASE SUBSTRATE"/>
    <property type="match status" value="1"/>
</dbReference>
<dbReference type="InterPro" id="IPR002014">
    <property type="entry name" value="VHS_dom"/>
</dbReference>
<keyword evidence="5" id="KW-0479">Metal-binding</keyword>
<sequence>MSKKFLKALDRATDSTLVDPNWDAILECVDLIRGGETQSKAALGAIQKRIHSENPHVAHHGLLVLEACMKNCGSKFHGEVATNEFMHDLRDMAFDNASEKVIVWFSFLFYNVKNKILELLQCWSIAFKEKPEYKIVVDTQKTMEYEGVAFPKISESEAMFVAENAPDWVDGDVCFRCRTAFGLITRKHHCRACGQVFCDKCSSNQSYLPRYGIEREVRVCDGCYEKLPSSKKRGASVDALSGKLSGTSINDPGEGAKTSSPNNTAEDKERELKEAEEFEINLALAISQSEAEAKEQERQRHLYHLFNGVDYSDSNDKVLNASTTNSDSALKDEQNCIYKFSVEKGEIKSLGGTDDAEPEMSLDPELAQYLNKEYWQRRKEAQKEVFNIDHFVIKAAVTEDMRKTAIPSAPPPSESSYSYSASRSEKVVDEQSITTTGGVELMQQKLDGNVTPTAQVITDEEEQTAETMEFCRQIFDEVSNVTKMVNRINSNRARNRSLFNDTAIQSLWSRLTAMLDQVKIRKAKLDEKKTYYESLMDRISNIKYTRAAADQLKEQFLREEEERKRREKEEKQREMLQTAALLRQQKHLWLQTQQREHMRRMLGQNVYQNYFPNATYSTAQIGAVDKSLAQTDGTSYLPAGGSYTQYSNAAGVAPNTGKNQLVMTYGGQCVHPGQVVGVGQQLSADSIQPYGLQQAVGNTFQPPVSSYSSVMPGYMVTVSQQGGYSAPSRAVTTGVEQSTSHHQQQVQQPVAGEQSQMSTVLQQQVQIGSSMQQSHIPVSMQQPLGNDAHFQQHLQSQKSVNSTGVGVMQQISQSGIASCQYANSAVLSQQTKMSNQVFHSLPQHTAAQPVPVAQFQPVGATSASATPSPQVYSVASGVSEQIYSQQLNGQQINGMYTATSVNYPMQSYPYQQVGNQMNYQLPQDQPQQQQQAQQCVIGQYYQDTVITANGSGLPGERPMSQANQEGVIDQPLISFD</sequence>
<dbReference type="GO" id="GO:0005769">
    <property type="term" value="C:early endosome"/>
    <property type="evidence" value="ECO:0007669"/>
    <property type="project" value="TreeGrafter"/>
</dbReference>
<dbReference type="InterPro" id="IPR017073">
    <property type="entry name" value="HGS/VPS27"/>
</dbReference>
<evidence type="ECO:0000256" key="3">
    <source>
        <dbReference type="ARBA" id="ARBA00022490"/>
    </source>
</evidence>
<dbReference type="InterPro" id="IPR000306">
    <property type="entry name" value="Znf_FYVE"/>
</dbReference>
<keyword evidence="7" id="KW-0862">Zinc</keyword>
<dbReference type="Proteomes" id="UP000046393">
    <property type="component" value="Unplaced"/>
</dbReference>
<keyword evidence="6 8" id="KW-0863">Zinc-finger</keyword>
<feature type="region of interest" description="Disordered" evidence="10">
    <location>
        <begin position="953"/>
        <end position="976"/>
    </location>
</feature>
<dbReference type="WBParaSite" id="SMUV_0000688001-mRNA-1">
    <property type="protein sequence ID" value="SMUV_0000688001-mRNA-1"/>
    <property type="gene ID" value="SMUV_0000688001"/>
</dbReference>
<feature type="domain" description="FYVE-type" evidence="11">
    <location>
        <begin position="168"/>
        <end position="228"/>
    </location>
</feature>